<name>A0AAV7N1H8_PLEWA</name>
<comment type="caution">
    <text evidence="1">The sequence shown here is derived from an EMBL/GenBank/DDBJ whole genome shotgun (WGS) entry which is preliminary data.</text>
</comment>
<keyword evidence="2" id="KW-1185">Reference proteome</keyword>
<organism evidence="1 2">
    <name type="scientific">Pleurodeles waltl</name>
    <name type="common">Iberian ribbed newt</name>
    <dbReference type="NCBI Taxonomy" id="8319"/>
    <lineage>
        <taxon>Eukaryota</taxon>
        <taxon>Metazoa</taxon>
        <taxon>Chordata</taxon>
        <taxon>Craniata</taxon>
        <taxon>Vertebrata</taxon>
        <taxon>Euteleostomi</taxon>
        <taxon>Amphibia</taxon>
        <taxon>Batrachia</taxon>
        <taxon>Caudata</taxon>
        <taxon>Salamandroidea</taxon>
        <taxon>Salamandridae</taxon>
        <taxon>Pleurodelinae</taxon>
        <taxon>Pleurodeles</taxon>
    </lineage>
</organism>
<sequence length="161" mass="17212">MPGSLHGCAVPSDKLEQKLPLRGMHLRQCGRAGAEGHCGVVSPRKAVSRRKRLFVLRGPSGKGRAAAGISTGDAWVSTGSRRTDARSPGVILSGRFFAIFSRVQQRGRDCGGGHCRIALLLEAVPYRDGLADAAGAVRMGSWELERQRNIDGQLLLQGRVA</sequence>
<dbReference type="Proteomes" id="UP001066276">
    <property type="component" value="Chromosome 9"/>
</dbReference>
<proteinExistence type="predicted"/>
<dbReference type="AlphaFoldDB" id="A0AAV7N1H8"/>
<evidence type="ECO:0000313" key="2">
    <source>
        <dbReference type="Proteomes" id="UP001066276"/>
    </source>
</evidence>
<accession>A0AAV7N1H8</accession>
<evidence type="ECO:0000313" key="1">
    <source>
        <dbReference type="EMBL" id="KAJ1108529.1"/>
    </source>
</evidence>
<dbReference type="EMBL" id="JANPWB010000013">
    <property type="protein sequence ID" value="KAJ1108529.1"/>
    <property type="molecule type" value="Genomic_DNA"/>
</dbReference>
<reference evidence="1" key="1">
    <citation type="journal article" date="2022" name="bioRxiv">
        <title>Sequencing and chromosome-scale assembly of the giantPleurodeles waltlgenome.</title>
        <authorList>
            <person name="Brown T."/>
            <person name="Elewa A."/>
            <person name="Iarovenko S."/>
            <person name="Subramanian E."/>
            <person name="Araus A.J."/>
            <person name="Petzold A."/>
            <person name="Susuki M."/>
            <person name="Suzuki K.-i.T."/>
            <person name="Hayashi T."/>
            <person name="Toyoda A."/>
            <person name="Oliveira C."/>
            <person name="Osipova E."/>
            <person name="Leigh N.D."/>
            <person name="Simon A."/>
            <person name="Yun M.H."/>
        </authorList>
    </citation>
    <scope>NUCLEOTIDE SEQUENCE</scope>
    <source>
        <strain evidence="1">20211129_DDA</strain>
        <tissue evidence="1">Liver</tissue>
    </source>
</reference>
<protein>
    <submittedName>
        <fullName evidence="1">Uncharacterized protein</fullName>
    </submittedName>
</protein>
<gene>
    <name evidence="1" type="ORF">NDU88_005905</name>
</gene>